<feature type="compositionally biased region" description="Low complexity" evidence="1">
    <location>
        <begin position="201"/>
        <end position="214"/>
    </location>
</feature>
<dbReference type="PANTHER" id="PTHR15623">
    <property type="entry name" value="SPERMATOGENESIS-ASSOCIATED SERINE-RICH PROTEIN 2-RELATED"/>
    <property type="match status" value="1"/>
</dbReference>
<dbReference type="Proteomes" id="UP000663860">
    <property type="component" value="Unassembled WGS sequence"/>
</dbReference>
<feature type="region of interest" description="Disordered" evidence="1">
    <location>
        <begin position="68"/>
        <end position="93"/>
    </location>
</feature>
<organism evidence="2 4">
    <name type="scientific">Adineta steineri</name>
    <dbReference type="NCBI Taxonomy" id="433720"/>
    <lineage>
        <taxon>Eukaryota</taxon>
        <taxon>Metazoa</taxon>
        <taxon>Spiralia</taxon>
        <taxon>Gnathifera</taxon>
        <taxon>Rotifera</taxon>
        <taxon>Eurotatoria</taxon>
        <taxon>Bdelloidea</taxon>
        <taxon>Adinetida</taxon>
        <taxon>Adinetidae</taxon>
        <taxon>Adineta</taxon>
    </lineage>
</organism>
<dbReference type="EMBL" id="CAJNOE010000917">
    <property type="protein sequence ID" value="CAF1358356.1"/>
    <property type="molecule type" value="Genomic_DNA"/>
</dbReference>
<reference evidence="2" key="1">
    <citation type="submission" date="2021-02" db="EMBL/GenBank/DDBJ databases">
        <authorList>
            <person name="Nowell W R."/>
        </authorList>
    </citation>
    <scope>NUCLEOTIDE SEQUENCE</scope>
</reference>
<feature type="compositionally biased region" description="Low complexity" evidence="1">
    <location>
        <begin position="123"/>
        <end position="143"/>
    </location>
</feature>
<dbReference type="PANTHER" id="PTHR15623:SF11">
    <property type="entry name" value="SPERMATOGENESIS-ASSOCIATED SERINE-RICH PROTEIN 2"/>
    <property type="match status" value="1"/>
</dbReference>
<proteinExistence type="predicted"/>
<feature type="compositionally biased region" description="Polar residues" evidence="1">
    <location>
        <begin position="144"/>
        <end position="165"/>
    </location>
</feature>
<protein>
    <submittedName>
        <fullName evidence="2">Uncharacterized protein</fullName>
    </submittedName>
</protein>
<accession>A0A815HTE8</accession>
<feature type="region of interest" description="Disordered" evidence="1">
    <location>
        <begin position="380"/>
        <end position="399"/>
    </location>
</feature>
<dbReference type="AlphaFoldDB" id="A0A815HTE8"/>
<feature type="compositionally biased region" description="Polar residues" evidence="1">
    <location>
        <begin position="76"/>
        <end position="93"/>
    </location>
</feature>
<feature type="region of interest" description="Disordered" evidence="1">
    <location>
        <begin position="485"/>
        <end position="504"/>
    </location>
</feature>
<feature type="compositionally biased region" description="Polar residues" evidence="1">
    <location>
        <begin position="384"/>
        <end position="398"/>
    </location>
</feature>
<dbReference type="Proteomes" id="UP000663868">
    <property type="component" value="Unassembled WGS sequence"/>
</dbReference>
<feature type="region of interest" description="Disordered" evidence="1">
    <location>
        <begin position="406"/>
        <end position="474"/>
    </location>
</feature>
<evidence type="ECO:0000313" key="3">
    <source>
        <dbReference type="EMBL" id="CAF4010894.1"/>
    </source>
</evidence>
<sequence length="504" mass="57929">MPRKNTMRDNVNAVRSRLTHLSDLPREKIELALLYYESNVEETVKAFETNGANDALNGWTDMNNGRGHTSGKRMNNKTNRPLTLNTTSSSNGILRPSQRVSNIFQTFAEGGTPTMTTNGIVSMSNTTPTTTTTCSPSSIVSTPFTEQSDSDLQSNSCLNLDSTTTKNDDTIEQQKPTRSQRRKSIKNRNSSTSSNVQTHESSNNQQTTTFTNNKKLLTKSAKDLQRQTSTLSNVELLFNNEIKSSLKRIDDVFKQIYEAIKDREVQLYLEMDKVKEQGLNVIHRRQQRAVELRQRMDRCDRLEPLELDNLRHDIKQFVTDRRYDLGEELTSLHRFEYDQSLVEALKNFGTIFKIERKHSVATSSPLSDATLEKFLANISDEKPSPTNEFLPTNDQQPLPQRIQKNNRKQSNDEVFHNPTNGNDTGDNHSSSQTNEHLQYNNDDQNVNRRRSQQNFPRSRPLFYHQNGYNRRNMPKQINTRSNMYNNSETNNTYHRPQSIVPVQT</sequence>
<feature type="region of interest" description="Disordered" evidence="1">
    <location>
        <begin position="123"/>
        <end position="214"/>
    </location>
</feature>
<dbReference type="Pfam" id="PF07139">
    <property type="entry name" value="SPATS2-like"/>
    <property type="match status" value="1"/>
</dbReference>
<dbReference type="InterPro" id="IPR009816">
    <property type="entry name" value="SPATS2-like"/>
</dbReference>
<dbReference type="EMBL" id="CAJOBB010002957">
    <property type="protein sequence ID" value="CAF4010894.1"/>
    <property type="molecule type" value="Genomic_DNA"/>
</dbReference>
<evidence type="ECO:0000313" key="2">
    <source>
        <dbReference type="EMBL" id="CAF1358356.1"/>
    </source>
</evidence>
<name>A0A815HTE8_9BILA</name>
<gene>
    <name evidence="2" type="ORF">IZO911_LOCUS37169</name>
    <name evidence="3" type="ORF">KXQ929_LOCUS29070</name>
</gene>
<feature type="compositionally biased region" description="Polar residues" evidence="1">
    <location>
        <begin position="417"/>
        <end position="444"/>
    </location>
</feature>
<evidence type="ECO:0000313" key="4">
    <source>
        <dbReference type="Proteomes" id="UP000663860"/>
    </source>
</evidence>
<evidence type="ECO:0000256" key="1">
    <source>
        <dbReference type="SAM" id="MobiDB-lite"/>
    </source>
</evidence>
<dbReference type="GO" id="GO:0005737">
    <property type="term" value="C:cytoplasm"/>
    <property type="evidence" value="ECO:0007669"/>
    <property type="project" value="TreeGrafter"/>
</dbReference>
<comment type="caution">
    <text evidence="2">The sequence shown here is derived from an EMBL/GenBank/DDBJ whole genome shotgun (WGS) entry which is preliminary data.</text>
</comment>
<feature type="compositionally biased region" description="Polar residues" evidence="1">
    <location>
        <begin position="187"/>
        <end position="200"/>
    </location>
</feature>